<organism evidence="2">
    <name type="scientific">Trepomonas sp. PC1</name>
    <dbReference type="NCBI Taxonomy" id="1076344"/>
    <lineage>
        <taxon>Eukaryota</taxon>
        <taxon>Metamonada</taxon>
        <taxon>Diplomonadida</taxon>
        <taxon>Hexamitidae</taxon>
        <taxon>Hexamitinae</taxon>
        <taxon>Trepomonas</taxon>
    </lineage>
</organism>
<dbReference type="CDD" id="cd00118">
    <property type="entry name" value="LysM"/>
    <property type="match status" value="1"/>
</dbReference>
<name>A0A146KCR2_9EUKA</name>
<accession>A0A146KCR2</accession>
<feature type="non-terminal residue" evidence="2">
    <location>
        <position position="98"/>
    </location>
</feature>
<gene>
    <name evidence="2" type="ORF">TPC1_13093</name>
</gene>
<dbReference type="PROSITE" id="PS51782">
    <property type="entry name" value="LYSM"/>
    <property type="match status" value="1"/>
</dbReference>
<dbReference type="SMART" id="SM00257">
    <property type="entry name" value="LysM"/>
    <property type="match status" value="1"/>
</dbReference>
<evidence type="ECO:0000313" key="2">
    <source>
        <dbReference type="EMBL" id="JAP94307.1"/>
    </source>
</evidence>
<evidence type="ECO:0000259" key="1">
    <source>
        <dbReference type="PROSITE" id="PS51782"/>
    </source>
</evidence>
<dbReference type="Pfam" id="PF01476">
    <property type="entry name" value="LysM"/>
    <property type="match status" value="1"/>
</dbReference>
<dbReference type="EMBL" id="GDID01002299">
    <property type="protein sequence ID" value="JAP94307.1"/>
    <property type="molecule type" value="Transcribed_RNA"/>
</dbReference>
<protein>
    <submittedName>
        <fullName evidence="2">LysM domain-containing protein</fullName>
    </submittedName>
</protein>
<reference evidence="2" key="1">
    <citation type="submission" date="2015-07" db="EMBL/GenBank/DDBJ databases">
        <title>Adaptation to a free-living lifestyle via gene acquisitions in the diplomonad Trepomonas sp. PC1.</title>
        <authorList>
            <person name="Xu F."/>
            <person name="Jerlstrom-Hultqvist J."/>
            <person name="Kolisko M."/>
            <person name="Simpson A.G.B."/>
            <person name="Roger A.J."/>
            <person name="Svard S.G."/>
            <person name="Andersson J.O."/>
        </authorList>
    </citation>
    <scope>NUCLEOTIDE SEQUENCE</scope>
    <source>
        <strain evidence="2">PC1</strain>
    </source>
</reference>
<dbReference type="Gene3D" id="3.10.350.10">
    <property type="entry name" value="LysM domain"/>
    <property type="match status" value="1"/>
</dbReference>
<dbReference type="SUPFAM" id="SSF54106">
    <property type="entry name" value="LysM domain"/>
    <property type="match status" value="1"/>
</dbReference>
<feature type="non-terminal residue" evidence="2">
    <location>
        <position position="1"/>
    </location>
</feature>
<feature type="domain" description="LysM" evidence="1">
    <location>
        <begin position="58"/>
        <end position="98"/>
    </location>
</feature>
<dbReference type="AlphaFoldDB" id="A0A146KCR2"/>
<proteinExistence type="predicted"/>
<dbReference type="InterPro" id="IPR036779">
    <property type="entry name" value="LysM_dom_sf"/>
</dbReference>
<sequence length="98" mass="10951">PMSFAQFTVSTESPGHLAEVFINNYERPAQPNQPNRWKKAEDLFNALTGQQPSQQADNVYVVKSGDCLTKIAQNNGISLDQIKKLNTQITNYDKIQPG</sequence>
<dbReference type="InterPro" id="IPR018392">
    <property type="entry name" value="LysM"/>
</dbReference>
<dbReference type="Gene3D" id="1.10.530.10">
    <property type="match status" value="1"/>
</dbReference>